<name>A0A8E2JME2_9PEZI</name>
<sequence length="275" mass="30262">MSRFRGIFILYLFEFVRVGVSHLLAYGESKYMGCGGSKQAANETELQPAREPARLDTARPQTNRPPTSSNRPSSQRPASSKRPSSGSNRPSTGSKRPSSSSNRPPSSSHRPSSSSRPPGSSRRTGSAQGGRRPKSSYQAHPTIYEDHTPEDNDIIQGIIVLCTLIDQHSERFYGQNYSSYVRRTVGEQLVNYITSGGGNVETTSNDLSAKLRAYASGLGGDKRGDHIVAICDKADKVKRMLRKHPSEWTFEPFGNNVWFPGVYQDGAQVKEPEPD</sequence>
<feature type="region of interest" description="Disordered" evidence="1">
    <location>
        <begin position="42"/>
        <end position="149"/>
    </location>
</feature>
<keyword evidence="2" id="KW-0732">Signal</keyword>
<dbReference type="OrthoDB" id="4183015at2759"/>
<dbReference type="AlphaFoldDB" id="A0A8E2JME2"/>
<gene>
    <name evidence="3" type="ORF">AOQ84DRAFT_382371</name>
</gene>
<protein>
    <submittedName>
        <fullName evidence="3">Uncharacterized protein</fullName>
    </submittedName>
</protein>
<evidence type="ECO:0000313" key="3">
    <source>
        <dbReference type="EMBL" id="OCL02750.1"/>
    </source>
</evidence>
<feature type="signal peptide" evidence="2">
    <location>
        <begin position="1"/>
        <end position="21"/>
    </location>
</feature>
<evidence type="ECO:0000313" key="4">
    <source>
        <dbReference type="Proteomes" id="UP000250140"/>
    </source>
</evidence>
<organism evidence="3 4">
    <name type="scientific">Glonium stellatum</name>
    <dbReference type="NCBI Taxonomy" id="574774"/>
    <lineage>
        <taxon>Eukaryota</taxon>
        <taxon>Fungi</taxon>
        <taxon>Dikarya</taxon>
        <taxon>Ascomycota</taxon>
        <taxon>Pezizomycotina</taxon>
        <taxon>Dothideomycetes</taxon>
        <taxon>Pleosporomycetidae</taxon>
        <taxon>Gloniales</taxon>
        <taxon>Gloniaceae</taxon>
        <taxon>Glonium</taxon>
    </lineage>
</organism>
<reference evidence="3 4" key="1">
    <citation type="journal article" date="2016" name="Nat. Commun.">
        <title>Ectomycorrhizal ecology is imprinted in the genome of the dominant symbiotic fungus Cenococcum geophilum.</title>
        <authorList>
            <consortium name="DOE Joint Genome Institute"/>
            <person name="Peter M."/>
            <person name="Kohler A."/>
            <person name="Ohm R.A."/>
            <person name="Kuo A."/>
            <person name="Krutzmann J."/>
            <person name="Morin E."/>
            <person name="Arend M."/>
            <person name="Barry K.W."/>
            <person name="Binder M."/>
            <person name="Choi C."/>
            <person name="Clum A."/>
            <person name="Copeland A."/>
            <person name="Grisel N."/>
            <person name="Haridas S."/>
            <person name="Kipfer T."/>
            <person name="LaButti K."/>
            <person name="Lindquist E."/>
            <person name="Lipzen A."/>
            <person name="Maire R."/>
            <person name="Meier B."/>
            <person name="Mihaltcheva S."/>
            <person name="Molinier V."/>
            <person name="Murat C."/>
            <person name="Poggeler S."/>
            <person name="Quandt C.A."/>
            <person name="Sperisen C."/>
            <person name="Tritt A."/>
            <person name="Tisserant E."/>
            <person name="Crous P.W."/>
            <person name="Henrissat B."/>
            <person name="Nehls U."/>
            <person name="Egli S."/>
            <person name="Spatafora J.W."/>
            <person name="Grigoriev I.V."/>
            <person name="Martin F.M."/>
        </authorList>
    </citation>
    <scope>NUCLEOTIDE SEQUENCE [LARGE SCALE GENOMIC DNA]</scope>
    <source>
        <strain evidence="3 4">CBS 207.34</strain>
    </source>
</reference>
<evidence type="ECO:0000256" key="2">
    <source>
        <dbReference type="SAM" id="SignalP"/>
    </source>
</evidence>
<keyword evidence="4" id="KW-1185">Reference proteome</keyword>
<feature type="compositionally biased region" description="Low complexity" evidence="1">
    <location>
        <begin position="62"/>
        <end position="77"/>
    </location>
</feature>
<dbReference type="Proteomes" id="UP000250140">
    <property type="component" value="Unassembled WGS sequence"/>
</dbReference>
<accession>A0A8E2JME2</accession>
<evidence type="ECO:0000256" key="1">
    <source>
        <dbReference type="SAM" id="MobiDB-lite"/>
    </source>
</evidence>
<feature type="chain" id="PRO_5034029199" evidence="2">
    <location>
        <begin position="22"/>
        <end position="275"/>
    </location>
</feature>
<proteinExistence type="predicted"/>
<feature type="compositionally biased region" description="Low complexity" evidence="1">
    <location>
        <begin position="89"/>
        <end position="126"/>
    </location>
</feature>
<dbReference type="EMBL" id="KV750885">
    <property type="protein sequence ID" value="OCL02750.1"/>
    <property type="molecule type" value="Genomic_DNA"/>
</dbReference>